<organism evidence="1 2">
    <name type="scientific">Friedmanniomyces simplex</name>
    <dbReference type="NCBI Taxonomy" id="329884"/>
    <lineage>
        <taxon>Eukaryota</taxon>
        <taxon>Fungi</taxon>
        <taxon>Dikarya</taxon>
        <taxon>Ascomycota</taxon>
        <taxon>Pezizomycotina</taxon>
        <taxon>Dothideomycetes</taxon>
        <taxon>Dothideomycetidae</taxon>
        <taxon>Mycosphaerellales</taxon>
        <taxon>Teratosphaeriaceae</taxon>
        <taxon>Friedmanniomyces</taxon>
    </lineage>
</organism>
<dbReference type="AlphaFoldDB" id="A0A4U0XGZ8"/>
<dbReference type="EMBL" id="NAJQ01000167">
    <property type="protein sequence ID" value="TKA76322.1"/>
    <property type="molecule type" value="Genomic_DNA"/>
</dbReference>
<keyword evidence="2" id="KW-1185">Reference proteome</keyword>
<evidence type="ECO:0000313" key="2">
    <source>
        <dbReference type="Proteomes" id="UP000309340"/>
    </source>
</evidence>
<evidence type="ECO:0000313" key="1">
    <source>
        <dbReference type="EMBL" id="TKA76322.1"/>
    </source>
</evidence>
<protein>
    <submittedName>
        <fullName evidence="1">Uncharacterized protein</fullName>
    </submittedName>
</protein>
<dbReference type="Proteomes" id="UP000309340">
    <property type="component" value="Unassembled WGS sequence"/>
</dbReference>
<comment type="caution">
    <text evidence="1">The sequence shown here is derived from an EMBL/GenBank/DDBJ whole genome shotgun (WGS) entry which is preliminary data.</text>
</comment>
<sequence length="231" mass="25998">MTATTREGVFHFFALARELRDLIYEELVTATAPVKVTRTWSPKLRARAHKLPAANMLLLSPRFSAEYRSIVQKKTTLVVEDHFSDSARLQNIPIQLPRSVSGIRLILLEVYICPANALATCEGKETDCCTIGQDVALHMRWISDLLARLPQLTSLTINVHTPFRFGVAENRSALVKHVSAIATLPKLAAITMIVNDGVGHKDVNRWEYGCVEKEEIMKWERTTGEFRDVEA</sequence>
<reference evidence="1 2" key="1">
    <citation type="submission" date="2017-03" db="EMBL/GenBank/DDBJ databases">
        <title>Genomes of endolithic fungi from Antarctica.</title>
        <authorList>
            <person name="Coleine C."/>
            <person name="Masonjones S."/>
            <person name="Stajich J.E."/>
        </authorList>
    </citation>
    <scope>NUCLEOTIDE SEQUENCE [LARGE SCALE GENOMIC DNA]</scope>
    <source>
        <strain evidence="1 2">CCFEE 5184</strain>
    </source>
</reference>
<gene>
    <name evidence="1" type="ORF">B0A55_04204</name>
</gene>
<name>A0A4U0XGZ8_9PEZI</name>
<dbReference type="OrthoDB" id="5314997at2759"/>
<proteinExistence type="predicted"/>
<accession>A0A4U0XGZ8</accession>